<feature type="compositionally biased region" description="Basic residues" evidence="1">
    <location>
        <begin position="160"/>
        <end position="176"/>
    </location>
</feature>
<name>A0A4U7B504_9PEZI</name>
<feature type="compositionally biased region" description="Low complexity" evidence="1">
    <location>
        <begin position="142"/>
        <end position="159"/>
    </location>
</feature>
<evidence type="ECO:0000313" key="3">
    <source>
        <dbReference type="Proteomes" id="UP000308133"/>
    </source>
</evidence>
<protein>
    <submittedName>
        <fullName evidence="2">Uncharacterized protein</fullName>
    </submittedName>
</protein>
<accession>A0A4U7B504</accession>
<evidence type="ECO:0000313" key="2">
    <source>
        <dbReference type="EMBL" id="TKX24795.1"/>
    </source>
</evidence>
<sequence>MSVLNQVPARRGLFANLNTERGPDPWLGYVFDDDADLTNVDPRGPQYTTGVKFYRNEKIIITRPMEIGYLARPRSPTPVSVDKRTTAAAGIPTSSIPAPPTHRYNLRPRPPRRLNVERPPAKVAKPKRLSSKKASPDKVSKAKSTPKSNTKAKATSKSSSRAKRQPASKGQRKPRR</sequence>
<proteinExistence type="predicted"/>
<evidence type="ECO:0000256" key="1">
    <source>
        <dbReference type="SAM" id="MobiDB-lite"/>
    </source>
</evidence>
<gene>
    <name evidence="2" type="ORF">C1H76_2970</name>
</gene>
<feature type="region of interest" description="Disordered" evidence="1">
    <location>
        <begin position="72"/>
        <end position="176"/>
    </location>
</feature>
<dbReference type="AlphaFoldDB" id="A0A4U7B504"/>
<dbReference type="Proteomes" id="UP000308133">
    <property type="component" value="Unassembled WGS sequence"/>
</dbReference>
<reference evidence="2 3" key="1">
    <citation type="submission" date="2018-02" db="EMBL/GenBank/DDBJ databases">
        <title>Draft genome sequences of Elsinoe sp., causing black scab on jojoba.</title>
        <authorList>
            <person name="Stodart B."/>
            <person name="Jeffress S."/>
            <person name="Ash G."/>
            <person name="Arun Chinnappa K."/>
        </authorList>
    </citation>
    <scope>NUCLEOTIDE SEQUENCE [LARGE SCALE GENOMIC DNA]</scope>
    <source>
        <strain evidence="2 3">Hillstone_2</strain>
    </source>
</reference>
<organism evidence="2 3">
    <name type="scientific">Elsinoe australis</name>
    <dbReference type="NCBI Taxonomy" id="40998"/>
    <lineage>
        <taxon>Eukaryota</taxon>
        <taxon>Fungi</taxon>
        <taxon>Dikarya</taxon>
        <taxon>Ascomycota</taxon>
        <taxon>Pezizomycotina</taxon>
        <taxon>Dothideomycetes</taxon>
        <taxon>Dothideomycetidae</taxon>
        <taxon>Myriangiales</taxon>
        <taxon>Elsinoaceae</taxon>
        <taxon>Elsinoe</taxon>
    </lineage>
</organism>
<dbReference type="EMBL" id="PTQR01000038">
    <property type="protein sequence ID" value="TKX24795.1"/>
    <property type="molecule type" value="Genomic_DNA"/>
</dbReference>
<comment type="caution">
    <text evidence="2">The sequence shown here is derived from an EMBL/GenBank/DDBJ whole genome shotgun (WGS) entry which is preliminary data.</text>
</comment>